<evidence type="ECO:0000313" key="1">
    <source>
        <dbReference type="EMBL" id="KJZ81323.1"/>
    </source>
</evidence>
<accession>A0A095BFM8</accession>
<dbReference type="EMBL" id="JMTK01000005">
    <property type="protein sequence ID" value="KJZ81323.1"/>
    <property type="molecule type" value="Genomic_DNA"/>
</dbReference>
<gene>
    <name evidence="1" type="ORF">DJ66_1213</name>
</gene>
<evidence type="ECO:0000313" key="2">
    <source>
        <dbReference type="Proteomes" id="UP000033731"/>
    </source>
</evidence>
<sequence>MLISLENLKSCYSSLDNNFSVFCKVCFDFALQIIVPSRECFLEFRRYCFFLSLIKRTKDSLR</sequence>
<dbReference type="AlphaFoldDB" id="A0A095BFM8"/>
<organism evidence="1 2">
    <name type="scientific">Candidatus Liberibacter solanacearum</name>
    <dbReference type="NCBI Taxonomy" id="556287"/>
    <lineage>
        <taxon>Bacteria</taxon>
        <taxon>Pseudomonadati</taxon>
        <taxon>Pseudomonadota</taxon>
        <taxon>Alphaproteobacteria</taxon>
        <taxon>Hyphomicrobiales</taxon>
        <taxon>Rhizobiaceae</taxon>
        <taxon>Liberibacter</taxon>
    </lineage>
</organism>
<name>A0A095BFM8_9HYPH</name>
<dbReference type="PATRIC" id="fig|556287.8.peg.1209"/>
<keyword evidence="2" id="KW-1185">Reference proteome</keyword>
<dbReference type="Proteomes" id="UP000033731">
    <property type="component" value="Unassembled WGS sequence"/>
</dbReference>
<comment type="caution">
    <text evidence="1">The sequence shown here is derived from an EMBL/GenBank/DDBJ whole genome shotgun (WGS) entry which is preliminary data.</text>
</comment>
<reference evidence="1 2" key="1">
    <citation type="journal article" date="2015" name="Phytopathology">
        <title>Genomes of Candidatus Liberibacter solanacearum haplotype A from New Zealand and the USA suggest significant genome plasticity in the species.</title>
        <authorList>
            <person name="Thompson S.M."/>
            <person name="Johnson C.P."/>
            <person name="Lu A.Y."/>
            <person name="Frampton R.A."/>
            <person name="Sullivan K.L."/>
            <person name="Fiers M.W."/>
            <person name="Crowhurst R.N."/>
            <person name="Pitman A.R."/>
            <person name="Scott I."/>
            <person name="Gudmestad N.C."/>
            <person name="Smith G.R."/>
        </authorList>
    </citation>
    <scope>NUCLEOTIDE SEQUENCE [LARGE SCALE GENOMIC DNA]</scope>
    <source>
        <strain evidence="1 2">LsoNZ1</strain>
    </source>
</reference>
<proteinExistence type="predicted"/>
<protein>
    <submittedName>
        <fullName evidence="1">Uncharacterized protein</fullName>
    </submittedName>
</protein>